<keyword evidence="7 9" id="KW-1133">Transmembrane helix</keyword>
<reference evidence="11 12" key="1">
    <citation type="submission" date="2018-11" db="EMBL/GenBank/DDBJ databases">
        <title>Sequencing the genomes of 1000 actinobacteria strains.</title>
        <authorList>
            <person name="Klenk H.-P."/>
        </authorList>
    </citation>
    <scope>NUCLEOTIDE SEQUENCE [LARGE SCALE GENOMIC DNA]</scope>
    <source>
        <strain evidence="11 12">DSM 10546</strain>
    </source>
</reference>
<evidence type="ECO:0000256" key="5">
    <source>
        <dbReference type="ARBA" id="ARBA00022683"/>
    </source>
</evidence>
<keyword evidence="4" id="KW-0762">Sugar transport</keyword>
<feature type="transmembrane region" description="Helical" evidence="9">
    <location>
        <begin position="180"/>
        <end position="198"/>
    </location>
</feature>
<evidence type="ECO:0000256" key="2">
    <source>
        <dbReference type="ARBA" id="ARBA00022448"/>
    </source>
</evidence>
<evidence type="ECO:0000256" key="4">
    <source>
        <dbReference type="ARBA" id="ARBA00022597"/>
    </source>
</evidence>
<dbReference type="InterPro" id="IPR004703">
    <property type="entry name" value="PTS_sugar-sp_permease"/>
</dbReference>
<feature type="transmembrane region" description="Helical" evidence="9">
    <location>
        <begin position="98"/>
        <end position="122"/>
    </location>
</feature>
<keyword evidence="8 9" id="KW-0472">Membrane</keyword>
<feature type="transmembrane region" description="Helical" evidence="9">
    <location>
        <begin position="12"/>
        <end position="32"/>
    </location>
</feature>
<dbReference type="GO" id="GO:0005886">
    <property type="term" value="C:plasma membrane"/>
    <property type="evidence" value="ECO:0007669"/>
    <property type="project" value="UniProtKB-SubCell"/>
</dbReference>
<feature type="transmembrane region" description="Helical" evidence="9">
    <location>
        <begin position="38"/>
        <end position="60"/>
    </location>
</feature>
<evidence type="ECO:0000256" key="1">
    <source>
        <dbReference type="ARBA" id="ARBA00004651"/>
    </source>
</evidence>
<feature type="domain" description="PTS EIIC type-2" evidence="10">
    <location>
        <begin position="5"/>
        <end position="420"/>
    </location>
</feature>
<dbReference type="PROSITE" id="PS51104">
    <property type="entry name" value="PTS_EIIC_TYPE_2"/>
    <property type="match status" value="1"/>
</dbReference>
<dbReference type="PIRSF" id="PIRSF006304">
    <property type="entry name" value="GatC"/>
    <property type="match status" value="1"/>
</dbReference>
<evidence type="ECO:0000256" key="8">
    <source>
        <dbReference type="ARBA" id="ARBA00023136"/>
    </source>
</evidence>
<evidence type="ECO:0000259" key="10">
    <source>
        <dbReference type="PROSITE" id="PS51104"/>
    </source>
</evidence>
<evidence type="ECO:0000256" key="9">
    <source>
        <dbReference type="SAM" id="Phobius"/>
    </source>
</evidence>
<feature type="transmembrane region" description="Helical" evidence="9">
    <location>
        <begin position="218"/>
        <end position="239"/>
    </location>
</feature>
<feature type="transmembrane region" description="Helical" evidence="9">
    <location>
        <begin position="361"/>
        <end position="380"/>
    </location>
</feature>
<sequence>MVDFLKSIMDVGAAVLLPVVMTILCLVFRMSLGKSIKAGLMIGIGFAGLVLVIGAMMAAVSPAIEYYKGIQGGGFTTVDVGWAAVGAASWAAPFAAPAILGIVLINIVMIVLGWTNVLNVDIWNFIHFLIPGTLAYALTGKAWIGLLVVLGLSVVNLFIAQKVAPSWQEYYGIEGTTCSTLSYISFAWPVGVAFNWLIDRIPGLRKIDLSMEKISDKLGFFGDPAFIGLIVGVFLGLLTRQPWQGVLSMGMGIATVLVLLPRMVSVMMEGLTAVGAGAQAFMKKHLKSKDGKGRELVIGMDIALGLGDPTAVTATVLLIPMAILFAFLIPGMTYFPVGMLTGIVYMVPLIALGCRGNLFRTLVAGSFFLLFVEWMTHLLAPEATMMMKATGVPVDGTVTDTFFGYNLPNVIIGLLNHIMG</sequence>
<dbReference type="AlphaFoldDB" id="A0A3N1ZUG8"/>
<organism evidence="11 12">
    <name type="scientific">Luteococcus japonicus</name>
    <dbReference type="NCBI Taxonomy" id="33984"/>
    <lineage>
        <taxon>Bacteria</taxon>
        <taxon>Bacillati</taxon>
        <taxon>Actinomycetota</taxon>
        <taxon>Actinomycetes</taxon>
        <taxon>Propionibacteriales</taxon>
        <taxon>Propionibacteriaceae</taxon>
        <taxon>Luteococcus</taxon>
    </lineage>
</organism>
<evidence type="ECO:0000313" key="12">
    <source>
        <dbReference type="Proteomes" id="UP000275749"/>
    </source>
</evidence>
<evidence type="ECO:0000256" key="3">
    <source>
        <dbReference type="ARBA" id="ARBA00022475"/>
    </source>
</evidence>
<protein>
    <submittedName>
        <fullName evidence="11">PTS system IIC component (Gat family)</fullName>
    </submittedName>
</protein>
<dbReference type="InterPro" id="IPR013853">
    <property type="entry name" value="EIIC-GAT"/>
</dbReference>
<feature type="transmembrane region" description="Helical" evidence="9">
    <location>
        <begin position="334"/>
        <end position="354"/>
    </location>
</feature>
<name>A0A3N1ZUG8_9ACTN</name>
<dbReference type="GO" id="GO:0015577">
    <property type="term" value="F:galactitol transmembrane transporter activity"/>
    <property type="evidence" value="ECO:0007669"/>
    <property type="project" value="InterPro"/>
</dbReference>
<dbReference type="PANTHER" id="PTHR37324:SF2">
    <property type="entry name" value="PTS SYSTEM GALACTITOL-SPECIFIC EIIC COMPONENT"/>
    <property type="match status" value="1"/>
</dbReference>
<feature type="transmembrane region" description="Helical" evidence="9">
    <location>
        <begin position="134"/>
        <end position="160"/>
    </location>
</feature>
<dbReference type="GO" id="GO:0009401">
    <property type="term" value="P:phosphoenolpyruvate-dependent sugar phosphotransferase system"/>
    <property type="evidence" value="ECO:0007669"/>
    <property type="project" value="UniProtKB-KW"/>
</dbReference>
<evidence type="ECO:0000256" key="6">
    <source>
        <dbReference type="ARBA" id="ARBA00022692"/>
    </source>
</evidence>
<keyword evidence="5" id="KW-0598">Phosphotransferase system</keyword>
<dbReference type="EMBL" id="RKHG01000001">
    <property type="protein sequence ID" value="ROR54504.1"/>
    <property type="molecule type" value="Genomic_DNA"/>
</dbReference>
<comment type="subcellular location">
    <subcellularLocation>
        <location evidence="1">Cell membrane</location>
        <topology evidence="1">Multi-pass membrane protein</topology>
    </subcellularLocation>
</comment>
<gene>
    <name evidence="11" type="ORF">EDD41_1719</name>
</gene>
<feature type="transmembrane region" description="Helical" evidence="9">
    <location>
        <begin position="302"/>
        <end position="328"/>
    </location>
</feature>
<dbReference type="InterPro" id="IPR013014">
    <property type="entry name" value="PTS_EIIC_2"/>
</dbReference>
<evidence type="ECO:0000313" key="11">
    <source>
        <dbReference type="EMBL" id="ROR54504.1"/>
    </source>
</evidence>
<keyword evidence="3" id="KW-1003">Cell membrane</keyword>
<proteinExistence type="predicted"/>
<dbReference type="Pfam" id="PF03611">
    <property type="entry name" value="EIIC-GAT"/>
    <property type="match status" value="1"/>
</dbReference>
<accession>A0A3N1ZUG8</accession>
<keyword evidence="2" id="KW-0813">Transport</keyword>
<dbReference type="RefSeq" id="WP_123575582.1">
    <property type="nucleotide sequence ID" value="NZ_RKHG01000001.1"/>
</dbReference>
<keyword evidence="6 9" id="KW-0812">Transmembrane</keyword>
<evidence type="ECO:0000256" key="7">
    <source>
        <dbReference type="ARBA" id="ARBA00022989"/>
    </source>
</evidence>
<comment type="caution">
    <text evidence="11">The sequence shown here is derived from an EMBL/GenBank/DDBJ whole genome shotgun (WGS) entry which is preliminary data.</text>
</comment>
<dbReference type="Proteomes" id="UP000275749">
    <property type="component" value="Unassembled WGS sequence"/>
</dbReference>
<dbReference type="PANTHER" id="PTHR37324">
    <property type="entry name" value="PTS SYSTEM GALACTITOL-SPECIFIC EIIC COMPONENT"/>
    <property type="match status" value="1"/>
</dbReference>